<dbReference type="HOGENOM" id="CLU_040274_1_0_9"/>
<feature type="transmembrane region" description="Helical" evidence="6">
    <location>
        <begin position="20"/>
        <end position="41"/>
    </location>
</feature>
<feature type="transmembrane region" description="Helical" evidence="6">
    <location>
        <begin position="445"/>
        <end position="462"/>
    </location>
</feature>
<feature type="transmembrane region" description="Helical" evidence="6">
    <location>
        <begin position="468"/>
        <end position="491"/>
    </location>
</feature>
<keyword evidence="3 6" id="KW-0812">Transmembrane</keyword>
<feature type="transmembrane region" description="Helical" evidence="6">
    <location>
        <begin position="314"/>
        <end position="332"/>
    </location>
</feature>
<evidence type="ECO:0000256" key="2">
    <source>
        <dbReference type="ARBA" id="ARBA00022475"/>
    </source>
</evidence>
<gene>
    <name evidence="7" type="ORF">LOOC260_102680</name>
</gene>
<keyword evidence="2" id="KW-1003">Cell membrane</keyword>
<dbReference type="GO" id="GO:0005886">
    <property type="term" value="C:plasma membrane"/>
    <property type="evidence" value="ECO:0007669"/>
    <property type="project" value="UniProtKB-SubCell"/>
</dbReference>
<dbReference type="AlphaFoldDB" id="A0A0A1GWQ9"/>
<feature type="transmembrane region" description="Helical" evidence="6">
    <location>
        <begin position="47"/>
        <end position="71"/>
    </location>
</feature>
<feature type="transmembrane region" description="Helical" evidence="6">
    <location>
        <begin position="404"/>
        <end position="424"/>
    </location>
</feature>
<comment type="subcellular location">
    <subcellularLocation>
        <location evidence="1">Cell membrane</location>
        <topology evidence="1">Multi-pass membrane protein</topology>
    </subcellularLocation>
</comment>
<feature type="transmembrane region" description="Helical" evidence="6">
    <location>
        <begin position="92"/>
        <end position="116"/>
    </location>
</feature>
<evidence type="ECO:0000256" key="1">
    <source>
        <dbReference type="ARBA" id="ARBA00004651"/>
    </source>
</evidence>
<evidence type="ECO:0000256" key="3">
    <source>
        <dbReference type="ARBA" id="ARBA00022692"/>
    </source>
</evidence>
<protein>
    <submittedName>
        <fullName evidence="7">Transporter</fullName>
    </submittedName>
</protein>
<dbReference type="PANTHER" id="PTHR30250">
    <property type="entry name" value="PST FAMILY PREDICTED COLANIC ACID TRANSPORTER"/>
    <property type="match status" value="1"/>
</dbReference>
<accession>A0A0A1GWQ9</accession>
<dbReference type="InterPro" id="IPR050833">
    <property type="entry name" value="Poly_Biosynth_Transport"/>
</dbReference>
<dbReference type="STRING" id="1291742.LOOC260_102680"/>
<evidence type="ECO:0000313" key="7">
    <source>
        <dbReference type="EMBL" id="BAP84846.1"/>
    </source>
</evidence>
<name>A0A0A1GWQ9_9LACO</name>
<dbReference type="PANTHER" id="PTHR30250:SF26">
    <property type="entry name" value="PSMA PROTEIN"/>
    <property type="match status" value="1"/>
</dbReference>
<reference evidence="7 8" key="1">
    <citation type="submission" date="2014-11" db="EMBL/GenBank/DDBJ databases">
        <title>Complete genome sequence and analysis of Lactobacillus hokkaidonensis LOOC260T.</title>
        <authorList>
            <person name="Tanizawa Y."/>
            <person name="Tohno M."/>
            <person name="Kaminuma E."/>
            <person name="Nakamura Y."/>
            <person name="Arita M."/>
        </authorList>
    </citation>
    <scope>NUCLEOTIDE SEQUENCE [LARGE SCALE GENOMIC DNA]</scope>
    <source>
        <strain evidence="7 8">LOOC260</strain>
    </source>
</reference>
<evidence type="ECO:0000313" key="8">
    <source>
        <dbReference type="Proteomes" id="UP000031620"/>
    </source>
</evidence>
<feature type="transmembrane region" description="Helical" evidence="6">
    <location>
        <begin position="153"/>
        <end position="179"/>
    </location>
</feature>
<sequence>MKNRFRQTMLNSGISVGAQFSSLVLKFATQTIFIQILGAQFLGTQSFFINLMLFLSCFEFGISSAFVYALYEPLAHEQTKQIAALINLFRYIYHRICVLSAVIGLAFMFGISIFHYDTELISHWQGAYLLILANYLLFFLNEDKHQLLIADQLGYISVINQCVILIVQTVLQVACLVWWPNYLAFLTIQLVCTLGGNLAVSWQIRHRYPYLRQKENRSVAVAPATLVKLKHNLKGLVSSKLSVIITTSKDGLLIGLLVSVHAGGLFANYTLIVSGITLMLTQAISSVTASVGNLTATTNQKNVKTVDKVLKTHYFVNFGCTTIAAACLMGLLNPFITLWIGTSYVLPKTTVILIVLIFACNQMRQTSLVFITAYGLFFHLGIKAAVEVIVSVGVSILLVTQAHMGINGILLGTLTSQLSINLWWEPFIVYRAGLHLSSRSYWWRTLSYWTSILLILGAIIYLPEHILANTWINLGVLLLSLLIASCAWLYIGHHRKTEFRETQNLLKNLQYLISNAVQNR</sequence>
<keyword evidence="5 6" id="KW-0472">Membrane</keyword>
<proteinExistence type="predicted"/>
<dbReference type="EMBL" id="AP014680">
    <property type="protein sequence ID" value="BAP84846.1"/>
    <property type="molecule type" value="Genomic_DNA"/>
</dbReference>
<dbReference type="RefSeq" id="WP_041092367.1">
    <property type="nucleotide sequence ID" value="NZ_AP014680.1"/>
</dbReference>
<organism evidence="7 8">
    <name type="scientific">Paucilactobacillus hokkaidonensis JCM 18461</name>
    <dbReference type="NCBI Taxonomy" id="1291742"/>
    <lineage>
        <taxon>Bacteria</taxon>
        <taxon>Bacillati</taxon>
        <taxon>Bacillota</taxon>
        <taxon>Bacilli</taxon>
        <taxon>Lactobacillales</taxon>
        <taxon>Lactobacillaceae</taxon>
        <taxon>Paucilactobacillus</taxon>
    </lineage>
</organism>
<feature type="transmembrane region" description="Helical" evidence="6">
    <location>
        <begin position="185"/>
        <end position="204"/>
    </location>
</feature>
<dbReference type="KEGG" id="lho:LOOC260_102680"/>
<feature type="transmembrane region" description="Helical" evidence="6">
    <location>
        <begin position="338"/>
        <end position="359"/>
    </location>
</feature>
<feature type="transmembrane region" description="Helical" evidence="6">
    <location>
        <begin position="122"/>
        <end position="141"/>
    </location>
</feature>
<evidence type="ECO:0000256" key="5">
    <source>
        <dbReference type="ARBA" id="ARBA00023136"/>
    </source>
</evidence>
<dbReference type="Proteomes" id="UP000031620">
    <property type="component" value="Chromosome"/>
</dbReference>
<evidence type="ECO:0000256" key="4">
    <source>
        <dbReference type="ARBA" id="ARBA00022989"/>
    </source>
</evidence>
<keyword evidence="4 6" id="KW-1133">Transmembrane helix</keyword>
<evidence type="ECO:0000256" key="6">
    <source>
        <dbReference type="SAM" id="Phobius"/>
    </source>
</evidence>
<feature type="transmembrane region" description="Helical" evidence="6">
    <location>
        <begin position="371"/>
        <end position="398"/>
    </location>
</feature>